<evidence type="ECO:0000256" key="3">
    <source>
        <dbReference type="ARBA" id="ARBA00022801"/>
    </source>
</evidence>
<keyword evidence="7" id="KW-0812">Transmembrane</keyword>
<evidence type="ECO:0000259" key="8">
    <source>
        <dbReference type="Pfam" id="PF00150"/>
    </source>
</evidence>
<evidence type="ECO:0000313" key="11">
    <source>
        <dbReference type="Proteomes" id="UP001244341"/>
    </source>
</evidence>
<proteinExistence type="inferred from homology"/>
<dbReference type="PANTHER" id="PTHR22602:SF0">
    <property type="entry name" value="TRANSFERASE CAF17, MITOCHONDRIAL-RELATED"/>
    <property type="match status" value="1"/>
</dbReference>
<accession>A0ABY8U9L7</accession>
<dbReference type="Gene3D" id="3.20.20.80">
    <property type="entry name" value="Glycosidases"/>
    <property type="match status" value="1"/>
</dbReference>
<evidence type="ECO:0000256" key="6">
    <source>
        <dbReference type="ARBA" id="ARBA00023295"/>
    </source>
</evidence>
<evidence type="ECO:0000256" key="1">
    <source>
        <dbReference type="ARBA" id="ARBA00004173"/>
    </source>
</evidence>
<keyword evidence="6" id="KW-0326">Glycosidase</keyword>
<gene>
    <name evidence="10" type="ORF">OEZ85_009306</name>
</gene>
<reference evidence="10 11" key="1">
    <citation type="submission" date="2023-05" db="EMBL/GenBank/DDBJ databases">
        <title>A 100% complete, gapless, phased diploid assembly of the Scenedesmus obliquus UTEX 3031 genome.</title>
        <authorList>
            <person name="Biondi T.C."/>
            <person name="Hanschen E.R."/>
            <person name="Kwon T."/>
            <person name="Eng W."/>
            <person name="Kruse C.P.S."/>
            <person name="Koehler S.I."/>
            <person name="Kunde Y."/>
            <person name="Gleasner C.D."/>
            <person name="You Mak K.T."/>
            <person name="Polle J."/>
            <person name="Hovde B.T."/>
            <person name="Starkenburg S.R."/>
        </authorList>
    </citation>
    <scope>NUCLEOTIDE SEQUENCE [LARGE SCALE GENOMIC DNA]</scope>
    <source>
        <strain evidence="10 11">DOE0152z</strain>
    </source>
</reference>
<feature type="domain" description="Glycoside hydrolase family 5" evidence="8">
    <location>
        <begin position="225"/>
        <end position="500"/>
    </location>
</feature>
<keyword evidence="5" id="KW-0496">Mitochondrion</keyword>
<feature type="transmembrane region" description="Helical" evidence="7">
    <location>
        <begin position="35"/>
        <end position="56"/>
    </location>
</feature>
<keyword evidence="11" id="KW-1185">Reference proteome</keyword>
<dbReference type="InterPro" id="IPR057460">
    <property type="entry name" value="CAF17_C"/>
</dbReference>
<keyword evidence="7" id="KW-0472">Membrane</keyword>
<protein>
    <recommendedName>
        <fullName evidence="12">Aminomethyltransferase folate-binding domain-containing protein</fullName>
    </recommendedName>
</protein>
<evidence type="ECO:0000256" key="7">
    <source>
        <dbReference type="SAM" id="Phobius"/>
    </source>
</evidence>
<dbReference type="InterPro" id="IPR045179">
    <property type="entry name" value="YgfZ/GcvT"/>
</dbReference>
<dbReference type="InterPro" id="IPR027266">
    <property type="entry name" value="TrmE/GcvT-like"/>
</dbReference>
<dbReference type="NCBIfam" id="TIGR03317">
    <property type="entry name" value="ygfZ_signature"/>
    <property type="match status" value="1"/>
</dbReference>
<sequence length="868" mass="93996">MVAIHDEDGTVRLVGCAPLYRVPQTKWTPRLTVQVTLYMLMITMSMAAGGLMPWLLERFLGWSIGDNRSLAKMFAQDQGYAYDNNNTYAFCPKNARVFSYQPLARGYPAPPLAPKAGKLYDAWFHKPLVLRGVSWFGFNNAQGGPDGLWAGGSEAATDFGAIAYQLKLLGFNTIRLSFTFDGLRTHGSNLVFKCNHTDTRGLAQHATDPSASPQPDLSLVPDPPIRLPVASYHQGLCNTYMPPNTEHVIQRLLWTVQFLVANGFYVVLDYHPDASDATPLDAQDFARAWMYTWATITCLPNFASDIRGRILLDLLNEPDKAGGVGLGWAGRDGLPGLDELYLTTMDSIENITAADALYLLQGSPLSASGSSYGLSSGDGFVTDPATIQRHNLSDPRPFFNELLQREYRSRVLLGPHLYGPDSGGAAAAPAAEVLARLSSSWGRLAREGYCNGRDCMRLPVVVGEMGSRLSSSAELEYYSAVASLAQQRDSPLAGWIWWAYNANSAATGGLVADNWQEFAWPKIQFLQKHFGLQPCLAGEECVQFLQGMTTNDVRPLEQPGAGPVYTMLLTAKGKYLHDLFAYRAPGDSPELLLDVDAAGLQSALQWLGKYKLRRKLQLTDASRQYSVWAAFDGQLQAGGAGQWRQDPRLPQLGLRSIFDAQQLPPPPAAAGSSSRKQQAAGMSIVSEDHFQRWRYMLGIAEGDTDIPTGEVAPLECNLDALAGISYSKGCYIGQERNSYTHFRGIIRKRLMPVALPGLDAPTRLPCPLPIVSSAAAAAAAAAGSTPSSSRSSQIGTLTNHCGDMGMAYIKLAPALTAAAAAGKGDKGPQLQVQLEGGAVQQVVPQRPEWWPAEWGIEEAGPPAGSSSS</sequence>
<name>A0ABY8U9L7_TETOB</name>
<keyword evidence="3" id="KW-0378">Hydrolase</keyword>
<dbReference type="EMBL" id="CP126216">
    <property type="protein sequence ID" value="WIA17794.1"/>
    <property type="molecule type" value="Genomic_DNA"/>
</dbReference>
<dbReference type="InterPro" id="IPR017703">
    <property type="entry name" value="YgfZ/GCV_T_CS"/>
</dbReference>
<evidence type="ECO:0000313" key="10">
    <source>
        <dbReference type="EMBL" id="WIA17794.1"/>
    </source>
</evidence>
<dbReference type="PANTHER" id="PTHR22602">
    <property type="entry name" value="TRANSFERASE CAF17, MITOCHONDRIAL-RELATED"/>
    <property type="match status" value="1"/>
</dbReference>
<evidence type="ECO:0000259" key="9">
    <source>
        <dbReference type="Pfam" id="PF25455"/>
    </source>
</evidence>
<keyword evidence="7" id="KW-1133">Transmembrane helix</keyword>
<evidence type="ECO:0000256" key="5">
    <source>
        <dbReference type="ARBA" id="ARBA00023128"/>
    </source>
</evidence>
<dbReference type="SUPFAM" id="SSF51445">
    <property type="entry name" value="(Trans)glycosidases"/>
    <property type="match status" value="1"/>
</dbReference>
<dbReference type="Gene3D" id="3.30.1360.120">
    <property type="entry name" value="Probable tRNA modification gtpase trme, domain 1"/>
    <property type="match status" value="2"/>
</dbReference>
<dbReference type="SUPFAM" id="SSF103025">
    <property type="entry name" value="Folate-binding domain"/>
    <property type="match status" value="1"/>
</dbReference>
<keyword evidence="4" id="KW-0809">Transit peptide</keyword>
<dbReference type="InterPro" id="IPR001547">
    <property type="entry name" value="Glyco_hydro_5"/>
</dbReference>
<comment type="similarity">
    <text evidence="2">Belongs to the glycosyl hydrolase 5 (cellulase A) family.</text>
</comment>
<dbReference type="Pfam" id="PF00150">
    <property type="entry name" value="Cellulase"/>
    <property type="match status" value="1"/>
</dbReference>
<comment type="subcellular location">
    <subcellularLocation>
        <location evidence="1">Mitochondrion</location>
    </subcellularLocation>
</comment>
<feature type="domain" description="CAF17 C-terminal" evidence="9">
    <location>
        <begin position="747"/>
        <end position="851"/>
    </location>
</feature>
<dbReference type="Proteomes" id="UP001244341">
    <property type="component" value="Chromosome 9b"/>
</dbReference>
<dbReference type="InterPro" id="IPR017853">
    <property type="entry name" value="GH"/>
</dbReference>
<organism evidence="10 11">
    <name type="scientific">Tetradesmus obliquus</name>
    <name type="common">Green alga</name>
    <name type="synonym">Acutodesmus obliquus</name>
    <dbReference type="NCBI Taxonomy" id="3088"/>
    <lineage>
        <taxon>Eukaryota</taxon>
        <taxon>Viridiplantae</taxon>
        <taxon>Chlorophyta</taxon>
        <taxon>core chlorophytes</taxon>
        <taxon>Chlorophyceae</taxon>
        <taxon>CS clade</taxon>
        <taxon>Sphaeropleales</taxon>
        <taxon>Scenedesmaceae</taxon>
        <taxon>Tetradesmus</taxon>
    </lineage>
</organism>
<evidence type="ECO:0000256" key="4">
    <source>
        <dbReference type="ARBA" id="ARBA00022946"/>
    </source>
</evidence>
<evidence type="ECO:0000256" key="2">
    <source>
        <dbReference type="ARBA" id="ARBA00005641"/>
    </source>
</evidence>
<dbReference type="Pfam" id="PF25455">
    <property type="entry name" value="Beta-barrel_CAF17_C"/>
    <property type="match status" value="1"/>
</dbReference>
<evidence type="ECO:0008006" key="12">
    <source>
        <dbReference type="Google" id="ProtNLM"/>
    </source>
</evidence>